<dbReference type="InterPro" id="IPR016024">
    <property type="entry name" value="ARM-type_fold"/>
</dbReference>
<evidence type="ECO:0000259" key="2">
    <source>
        <dbReference type="Pfam" id="PF24181"/>
    </source>
</evidence>
<dbReference type="AlphaFoldDB" id="C4JDK1"/>
<protein>
    <recommendedName>
        <fullName evidence="2">TTI1 C-terminal TPR domain-containing protein</fullName>
    </recommendedName>
</protein>
<dbReference type="OMA" id="RSANIMS"/>
<feature type="region of interest" description="Disordered" evidence="1">
    <location>
        <begin position="552"/>
        <end position="615"/>
    </location>
</feature>
<dbReference type="VEuPathDB" id="FungiDB:UREG_00761"/>
<dbReference type="GeneID" id="8443707"/>
<sequence>MATSLTESVATAIKSSSKTPQLLPPAPNASLDIVLGDITGSQSFQPVLIDHRSQEGTLSELHSMIKRLREMDSSLSLTKSMMGRLYGSSGETAAAPFWITLSLLKERSANIMSMSDILDIDTLMPEASQASLIEELYSISLPILTELPTANPEEWRVPALALEAVALQAQQLAETFRPELIDVLYPVLQLMGSSNPSLQNHAMTCLNIMTRACGYSDTSTMLIDNVDYLVNSVGMKFNTFDISPQAPQVLLMMIRLCGASLIPYLDDLIGSIFSILDAFHGYPKLVELLFAVLGAIIDESAKSPTILAITSDAQVDTKIDGQPRYKPRTISDIVVEFKRRRKRRAEHDSHEADNSEVLEPHPKRPWKGILGREAGEEAGEADESQTNQSPPQGDDEDKALSKPHNLLISILKSIPPHLSSPSPHLRRSLLTILSRAMAVLAPDENSFLPLVNDIWPSVSARITLAPSLASNTSTSLALTNPHPRAPSGLDEMNIQEQAYVIVASCQTIDAMCRGAGDFMSSRVEHDFPKWKQIYTKCWQRVKHDADLAFERHQQHQRRLDQARRRENDPNKTISQIEHLTITQTSSTNETTTTSTISSSSTPSLPRGPPPLPHFASKSFTPHHNIWSALTSLFTTILVHVRLPLDVGDDICQCLGRWIPSFYPNYYFTYSWKDTQCSPADDAQTTRKTRPDSSSSEVDIDATIRAMDAWNADLTWLIFARGRAKSADNRQEGGFDVMRTNLNGRLAKILNSSAEKEDVGRRRFAEMERWRRFEDKGEIFQFDPKQTYYFEPNKNINFNEWIRMTIKIKGMNRYPKAASTAMKCREI</sequence>
<feature type="compositionally biased region" description="Basic and acidic residues" evidence="1">
    <location>
        <begin position="552"/>
        <end position="569"/>
    </location>
</feature>
<dbReference type="InterPro" id="IPR049362">
    <property type="entry name" value="TTI1_rpt"/>
</dbReference>
<dbReference type="STRING" id="336963.C4JDK1"/>
<accession>C4JDK1</accession>
<dbReference type="PANTHER" id="PTHR18460:SF3">
    <property type="entry name" value="TELO2-INTERACTING PROTEIN 1 HOMOLOG"/>
    <property type="match status" value="1"/>
</dbReference>
<dbReference type="Gene3D" id="1.25.10.10">
    <property type="entry name" value="Leucine-rich Repeat Variant"/>
    <property type="match status" value="1"/>
</dbReference>
<keyword evidence="4" id="KW-1185">Reference proteome</keyword>
<dbReference type="SUPFAM" id="SSF48371">
    <property type="entry name" value="ARM repeat"/>
    <property type="match status" value="1"/>
</dbReference>
<dbReference type="InterPro" id="IPR057567">
    <property type="entry name" value="TPR_TTI1_C"/>
</dbReference>
<name>C4JDK1_UNCRE</name>
<dbReference type="HOGENOM" id="CLU_342958_0_0_1"/>
<feature type="domain" description="TTI1 C-terminal TPR" evidence="2">
    <location>
        <begin position="330"/>
        <end position="463"/>
    </location>
</feature>
<dbReference type="Pfam" id="PF24181">
    <property type="entry name" value="TPR_TTI1_C"/>
    <property type="match status" value="1"/>
</dbReference>
<feature type="region of interest" description="Disordered" evidence="1">
    <location>
        <begin position="343"/>
        <end position="399"/>
    </location>
</feature>
<dbReference type="InterPro" id="IPR011989">
    <property type="entry name" value="ARM-like"/>
</dbReference>
<dbReference type="RefSeq" id="XP_002541247.1">
    <property type="nucleotide sequence ID" value="XM_002541201.1"/>
</dbReference>
<dbReference type="GO" id="GO:0005737">
    <property type="term" value="C:cytoplasm"/>
    <property type="evidence" value="ECO:0007669"/>
    <property type="project" value="TreeGrafter"/>
</dbReference>
<proteinExistence type="predicted"/>
<gene>
    <name evidence="3" type="ORF">UREG_00761</name>
</gene>
<reference evidence="4" key="1">
    <citation type="journal article" date="2009" name="Genome Res.">
        <title>Comparative genomic analyses of the human fungal pathogens Coccidioides and their relatives.</title>
        <authorList>
            <person name="Sharpton T.J."/>
            <person name="Stajich J.E."/>
            <person name="Rounsley S.D."/>
            <person name="Gardner M.J."/>
            <person name="Wortman J.R."/>
            <person name="Jordar V.S."/>
            <person name="Maiti R."/>
            <person name="Kodira C.D."/>
            <person name="Neafsey D.E."/>
            <person name="Zeng Q."/>
            <person name="Hung C.-Y."/>
            <person name="McMahan C."/>
            <person name="Muszewska A."/>
            <person name="Grynberg M."/>
            <person name="Mandel M.A."/>
            <person name="Kellner E.M."/>
            <person name="Barker B.M."/>
            <person name="Galgiani J.N."/>
            <person name="Orbach M.J."/>
            <person name="Kirkland T.N."/>
            <person name="Cole G.T."/>
            <person name="Henn M.R."/>
            <person name="Birren B.W."/>
            <person name="Taylor J.W."/>
        </authorList>
    </citation>
    <scope>NUCLEOTIDE SEQUENCE [LARGE SCALE GENOMIC DNA]</scope>
    <source>
        <strain evidence="4">UAMH 1704</strain>
    </source>
</reference>
<evidence type="ECO:0000313" key="4">
    <source>
        <dbReference type="Proteomes" id="UP000002058"/>
    </source>
</evidence>
<dbReference type="PANTHER" id="PTHR18460">
    <property type="entry name" value="TEL2 INTERACTING PROTEIN 1 TTI1 FAMILY MEMBER"/>
    <property type="match status" value="1"/>
</dbReference>
<dbReference type="InterPro" id="IPR052587">
    <property type="entry name" value="TELO2-interacting_protein_1"/>
</dbReference>
<dbReference type="eggNOG" id="KOG4524">
    <property type="taxonomic scope" value="Eukaryota"/>
</dbReference>
<organism evidence="3 4">
    <name type="scientific">Uncinocarpus reesii (strain UAMH 1704)</name>
    <dbReference type="NCBI Taxonomy" id="336963"/>
    <lineage>
        <taxon>Eukaryota</taxon>
        <taxon>Fungi</taxon>
        <taxon>Dikarya</taxon>
        <taxon>Ascomycota</taxon>
        <taxon>Pezizomycotina</taxon>
        <taxon>Eurotiomycetes</taxon>
        <taxon>Eurotiomycetidae</taxon>
        <taxon>Onygenales</taxon>
        <taxon>Onygenaceae</taxon>
        <taxon>Uncinocarpus</taxon>
    </lineage>
</organism>
<dbReference type="InParanoid" id="C4JDK1"/>
<feature type="compositionally biased region" description="Basic and acidic residues" evidence="1">
    <location>
        <begin position="345"/>
        <end position="362"/>
    </location>
</feature>
<feature type="compositionally biased region" description="Low complexity" evidence="1">
    <location>
        <begin position="580"/>
        <end position="603"/>
    </location>
</feature>
<evidence type="ECO:0000256" key="1">
    <source>
        <dbReference type="SAM" id="MobiDB-lite"/>
    </source>
</evidence>
<dbReference type="Pfam" id="PF21547">
    <property type="entry name" value="TTI1"/>
    <property type="match status" value="1"/>
</dbReference>
<evidence type="ECO:0000313" key="3">
    <source>
        <dbReference type="EMBL" id="EEP75914.1"/>
    </source>
</evidence>
<dbReference type="OrthoDB" id="6781668at2759"/>
<dbReference type="Proteomes" id="UP000002058">
    <property type="component" value="Unassembled WGS sequence"/>
</dbReference>
<dbReference type="KEGG" id="ure:UREG_00761"/>
<dbReference type="EMBL" id="CH476615">
    <property type="protein sequence ID" value="EEP75914.1"/>
    <property type="molecule type" value="Genomic_DNA"/>
</dbReference>